<reference evidence="8" key="1">
    <citation type="submission" date="2012-12" db="EMBL/GenBank/DDBJ databases">
        <authorList>
            <person name="Hellsten U."/>
            <person name="Grimwood J."/>
            <person name="Chapman J.A."/>
            <person name="Shapiro H."/>
            <person name="Aerts A."/>
            <person name="Otillar R.P."/>
            <person name="Terry A.Y."/>
            <person name="Boore J.L."/>
            <person name="Simakov O."/>
            <person name="Marletaz F."/>
            <person name="Cho S.-J."/>
            <person name="Edsinger-Gonzales E."/>
            <person name="Havlak P."/>
            <person name="Kuo D.-H."/>
            <person name="Larsson T."/>
            <person name="Lv J."/>
            <person name="Arendt D."/>
            <person name="Savage R."/>
            <person name="Osoegawa K."/>
            <person name="de Jong P."/>
            <person name="Lindberg D.R."/>
            <person name="Seaver E.C."/>
            <person name="Weisblat D.A."/>
            <person name="Putnam N.H."/>
            <person name="Grigoriev I.V."/>
            <person name="Rokhsar D.S."/>
        </authorList>
    </citation>
    <scope>NUCLEOTIDE SEQUENCE</scope>
    <source>
        <strain evidence="8">I ESC-2004</strain>
    </source>
</reference>
<dbReference type="Gene3D" id="2.30.30.380">
    <property type="entry name" value="Zn-finger domain of Sec23/24"/>
    <property type="match status" value="1"/>
</dbReference>
<sequence>MALVNDDCMIPTKDVPELGYIKESSNEQYVPDVFYADKDKYGNEVTHLARPLPVEYLLVDLPAAFPVDSLYTLKAATLGLNKAFAIENRMNIGEPQDFEAFSQYLQQVPPEKLFESLSDFHLLIFMSTCDMLPLKEEIPMLLQAMKNNDTDLGHSWLKAEAWATVEQLIQAHTPLPTDSNPMSYVGAGASPLPPISGGASDGPMWTCSRCTYLNQSSRTACEMCVSPRE</sequence>
<dbReference type="HOGENOM" id="CLU_105559_0_0_1"/>
<dbReference type="GO" id="GO:0043130">
    <property type="term" value="F:ubiquitin binding"/>
    <property type="evidence" value="ECO:0007669"/>
    <property type="project" value="TreeGrafter"/>
</dbReference>
<dbReference type="SMART" id="SM00547">
    <property type="entry name" value="ZnF_RBZ"/>
    <property type="match status" value="1"/>
</dbReference>
<dbReference type="InterPro" id="IPR036443">
    <property type="entry name" value="Znf_RanBP2_sf"/>
</dbReference>
<keyword evidence="2 4" id="KW-0863">Zinc-finger</keyword>
<dbReference type="AlphaFoldDB" id="R7UKJ1"/>
<dbReference type="InterPro" id="IPR007717">
    <property type="entry name" value="NPL4_C"/>
</dbReference>
<keyword evidence="8" id="KW-1185">Reference proteome</keyword>
<dbReference type="Proteomes" id="UP000014760">
    <property type="component" value="Unassembled WGS sequence"/>
</dbReference>
<reference evidence="6 8" key="2">
    <citation type="journal article" date="2013" name="Nature">
        <title>Insights into bilaterian evolution from three spiralian genomes.</title>
        <authorList>
            <person name="Simakov O."/>
            <person name="Marletaz F."/>
            <person name="Cho S.J."/>
            <person name="Edsinger-Gonzales E."/>
            <person name="Havlak P."/>
            <person name="Hellsten U."/>
            <person name="Kuo D.H."/>
            <person name="Larsson T."/>
            <person name="Lv J."/>
            <person name="Arendt D."/>
            <person name="Savage R."/>
            <person name="Osoegawa K."/>
            <person name="de Jong P."/>
            <person name="Grimwood J."/>
            <person name="Chapman J.A."/>
            <person name="Shapiro H."/>
            <person name="Aerts A."/>
            <person name="Otillar R.P."/>
            <person name="Terry A.Y."/>
            <person name="Boore J.L."/>
            <person name="Grigoriev I.V."/>
            <person name="Lindberg D.R."/>
            <person name="Seaver E.C."/>
            <person name="Weisblat D.A."/>
            <person name="Putnam N.H."/>
            <person name="Rokhsar D.S."/>
        </authorList>
    </citation>
    <scope>NUCLEOTIDE SEQUENCE</scope>
    <source>
        <strain evidence="6 8">I ESC-2004</strain>
    </source>
</reference>
<dbReference type="EMBL" id="AMQN01007362">
    <property type="status" value="NOT_ANNOTATED_CDS"/>
    <property type="molecule type" value="Genomic_DNA"/>
</dbReference>
<keyword evidence="1" id="KW-0479">Metal-binding</keyword>
<accession>R7UKJ1</accession>
<evidence type="ECO:0000256" key="4">
    <source>
        <dbReference type="PROSITE-ProRule" id="PRU00322"/>
    </source>
</evidence>
<dbReference type="GO" id="GO:0005634">
    <property type="term" value="C:nucleus"/>
    <property type="evidence" value="ECO:0007669"/>
    <property type="project" value="TreeGrafter"/>
</dbReference>
<dbReference type="GO" id="GO:0031625">
    <property type="term" value="F:ubiquitin protein ligase binding"/>
    <property type="evidence" value="ECO:0007669"/>
    <property type="project" value="TreeGrafter"/>
</dbReference>
<evidence type="ECO:0000256" key="3">
    <source>
        <dbReference type="ARBA" id="ARBA00022833"/>
    </source>
</evidence>
<dbReference type="PROSITE" id="PS50199">
    <property type="entry name" value="ZF_RANBP2_2"/>
    <property type="match status" value="1"/>
</dbReference>
<evidence type="ECO:0000256" key="2">
    <source>
        <dbReference type="ARBA" id="ARBA00022771"/>
    </source>
</evidence>
<dbReference type="SUPFAM" id="SSF90209">
    <property type="entry name" value="Ran binding protein zinc finger-like"/>
    <property type="match status" value="1"/>
</dbReference>
<dbReference type="EnsemblMetazoa" id="CapteT181731">
    <property type="protein sequence ID" value="CapteP181731"/>
    <property type="gene ID" value="CapteG181731"/>
</dbReference>
<feature type="domain" description="RanBP2-type" evidence="5">
    <location>
        <begin position="200"/>
        <end position="229"/>
    </location>
</feature>
<dbReference type="EMBL" id="KB300512">
    <property type="protein sequence ID" value="ELU06588.1"/>
    <property type="molecule type" value="Genomic_DNA"/>
</dbReference>
<evidence type="ECO:0000313" key="6">
    <source>
        <dbReference type="EMBL" id="ELU06588.1"/>
    </source>
</evidence>
<organism evidence="6">
    <name type="scientific">Capitella teleta</name>
    <name type="common">Polychaete worm</name>
    <dbReference type="NCBI Taxonomy" id="283909"/>
    <lineage>
        <taxon>Eukaryota</taxon>
        <taxon>Metazoa</taxon>
        <taxon>Spiralia</taxon>
        <taxon>Lophotrochozoa</taxon>
        <taxon>Annelida</taxon>
        <taxon>Polychaeta</taxon>
        <taxon>Sedentaria</taxon>
        <taxon>Scolecida</taxon>
        <taxon>Capitellidae</taxon>
        <taxon>Capitella</taxon>
    </lineage>
</organism>
<keyword evidence="3" id="KW-0862">Zinc</keyword>
<dbReference type="Pfam" id="PF00641">
    <property type="entry name" value="Zn_ribbon_RanBP"/>
    <property type="match status" value="1"/>
</dbReference>
<protein>
    <recommendedName>
        <fullName evidence="5">RanBP2-type domain-containing protein</fullName>
    </recommendedName>
</protein>
<dbReference type="GO" id="GO:0008270">
    <property type="term" value="F:zinc ion binding"/>
    <property type="evidence" value="ECO:0007669"/>
    <property type="project" value="UniProtKB-KW"/>
</dbReference>
<reference evidence="7" key="3">
    <citation type="submission" date="2015-06" db="UniProtKB">
        <authorList>
            <consortium name="EnsemblMetazoa"/>
        </authorList>
    </citation>
    <scope>IDENTIFICATION</scope>
</reference>
<dbReference type="Pfam" id="PF05021">
    <property type="entry name" value="NPL4"/>
    <property type="match status" value="1"/>
</dbReference>
<dbReference type="PANTHER" id="PTHR12710:SF0">
    <property type="entry name" value="NUCLEAR PROTEIN LOCALIZATION PROTEIN 4 HOMOLOG"/>
    <property type="match status" value="1"/>
</dbReference>
<dbReference type="OMA" id="DFAMCEM"/>
<evidence type="ECO:0000313" key="8">
    <source>
        <dbReference type="Proteomes" id="UP000014760"/>
    </source>
</evidence>
<dbReference type="OrthoDB" id="10251089at2759"/>
<dbReference type="PROSITE" id="PS01358">
    <property type="entry name" value="ZF_RANBP2_1"/>
    <property type="match status" value="1"/>
</dbReference>
<dbReference type="InterPro" id="IPR016563">
    <property type="entry name" value="Npl4"/>
</dbReference>
<evidence type="ECO:0000256" key="1">
    <source>
        <dbReference type="ARBA" id="ARBA00022723"/>
    </source>
</evidence>
<name>R7UKJ1_CAPTE</name>
<proteinExistence type="predicted"/>
<dbReference type="STRING" id="283909.R7UKJ1"/>
<gene>
    <name evidence="6" type="ORF">CAPTEDRAFT_181731</name>
</gene>
<evidence type="ECO:0000259" key="5">
    <source>
        <dbReference type="PROSITE" id="PS50199"/>
    </source>
</evidence>
<dbReference type="GO" id="GO:0006511">
    <property type="term" value="P:ubiquitin-dependent protein catabolic process"/>
    <property type="evidence" value="ECO:0007669"/>
    <property type="project" value="InterPro"/>
</dbReference>
<dbReference type="InterPro" id="IPR001876">
    <property type="entry name" value="Znf_RanBP2"/>
</dbReference>
<evidence type="ECO:0000313" key="7">
    <source>
        <dbReference type="EnsemblMetazoa" id="CapteP181731"/>
    </source>
</evidence>
<dbReference type="PANTHER" id="PTHR12710">
    <property type="entry name" value="NUCLEAR PROTEIN LOCALIZATION 4"/>
    <property type="match status" value="1"/>
</dbReference>